<sequence length="154" mass="16362">AWGYARAADRLGVDIIQNCEVTGIRTQNGRAVGVETTRGYIGAGRVALACAGNSSRVAAMAGLRLPIESHVLQAFVSEGLKPFIDCVATFGAGHFYISQSDKGGLVFGGDIDGYNSYAQRGNMPVIEDVCEGGMALMPRIGRVRLLRHWGGLMD</sequence>
<feature type="domain" description="FAD dependent oxidoreductase" evidence="2">
    <location>
        <begin position="1"/>
        <end position="153"/>
    </location>
</feature>
<proteinExistence type="predicted"/>
<evidence type="ECO:0000256" key="1">
    <source>
        <dbReference type="ARBA" id="ARBA00023002"/>
    </source>
</evidence>
<reference evidence="3" key="2">
    <citation type="submission" date="2022-03" db="EMBL/GenBank/DDBJ databases">
        <authorList>
            <person name="Ryngajllo M."/>
            <person name="Jacek P."/>
            <person name="Kubiak K."/>
        </authorList>
    </citation>
    <scope>NUCLEOTIDE SEQUENCE</scope>
    <source>
        <strain evidence="3">SI1</strain>
    </source>
</reference>
<organism evidence="3 4">
    <name type="scientific">Novacetimonas hansenii</name>
    <name type="common">Komagataeibacter hansenii</name>
    <dbReference type="NCBI Taxonomy" id="436"/>
    <lineage>
        <taxon>Bacteria</taxon>
        <taxon>Pseudomonadati</taxon>
        <taxon>Pseudomonadota</taxon>
        <taxon>Alphaproteobacteria</taxon>
        <taxon>Acetobacterales</taxon>
        <taxon>Acetobacteraceae</taxon>
        <taxon>Novacetimonas</taxon>
    </lineage>
</organism>
<dbReference type="AlphaFoldDB" id="A0AAW5EXU7"/>
<evidence type="ECO:0000313" key="3">
    <source>
        <dbReference type="EMBL" id="MCJ8355616.1"/>
    </source>
</evidence>
<reference evidence="3" key="1">
    <citation type="journal article" date="2021" name="Polymers (Basel)">
        <title>Highly Stretchable Bacterial Cellulose Produced by Komagataeibacter hansenii SI1.</title>
        <authorList>
            <person name="Cielecka I."/>
            <person name="Ryngajllo M."/>
            <person name="Maniukiewicz W."/>
            <person name="Bielecki S."/>
        </authorList>
    </citation>
    <scope>NUCLEOTIDE SEQUENCE</scope>
    <source>
        <strain evidence="3">SI1</strain>
    </source>
</reference>
<feature type="non-terminal residue" evidence="3">
    <location>
        <position position="1"/>
    </location>
</feature>
<dbReference type="GO" id="GO:0016491">
    <property type="term" value="F:oxidoreductase activity"/>
    <property type="evidence" value="ECO:0007669"/>
    <property type="project" value="UniProtKB-KW"/>
</dbReference>
<dbReference type="Proteomes" id="UP001202887">
    <property type="component" value="Unassembled WGS sequence"/>
</dbReference>
<evidence type="ECO:0000259" key="2">
    <source>
        <dbReference type="Pfam" id="PF01266"/>
    </source>
</evidence>
<dbReference type="InterPro" id="IPR006076">
    <property type="entry name" value="FAD-dep_OxRdtase"/>
</dbReference>
<dbReference type="EMBL" id="JAIBCX010000261">
    <property type="protein sequence ID" value="MCJ8355616.1"/>
    <property type="molecule type" value="Genomic_DNA"/>
</dbReference>
<keyword evidence="1" id="KW-0560">Oxidoreductase</keyword>
<dbReference type="RefSeq" id="WP_247068146.1">
    <property type="nucleotide sequence ID" value="NZ_JAIBCX010000261.1"/>
</dbReference>
<comment type="caution">
    <text evidence="3">The sequence shown here is derived from an EMBL/GenBank/DDBJ whole genome shotgun (WGS) entry which is preliminary data.</text>
</comment>
<feature type="non-terminal residue" evidence="3">
    <location>
        <position position="154"/>
    </location>
</feature>
<dbReference type="InterPro" id="IPR036188">
    <property type="entry name" value="FAD/NAD-bd_sf"/>
</dbReference>
<accession>A0AAW5EXU7</accession>
<gene>
    <name evidence="3" type="ORF">K1W68_16780</name>
</gene>
<protein>
    <submittedName>
        <fullName evidence="3">FAD-dependent oxidoreductase</fullName>
    </submittedName>
</protein>
<name>A0AAW5EXU7_NOVHA</name>
<dbReference type="Pfam" id="PF01266">
    <property type="entry name" value="DAO"/>
    <property type="match status" value="1"/>
</dbReference>
<evidence type="ECO:0000313" key="4">
    <source>
        <dbReference type="Proteomes" id="UP001202887"/>
    </source>
</evidence>
<dbReference type="Gene3D" id="3.30.9.10">
    <property type="entry name" value="D-Amino Acid Oxidase, subunit A, domain 2"/>
    <property type="match status" value="1"/>
</dbReference>
<dbReference type="Gene3D" id="3.50.50.60">
    <property type="entry name" value="FAD/NAD(P)-binding domain"/>
    <property type="match status" value="1"/>
</dbReference>
<dbReference type="SUPFAM" id="SSF51905">
    <property type="entry name" value="FAD/NAD(P)-binding domain"/>
    <property type="match status" value="1"/>
</dbReference>